<dbReference type="RefSeq" id="WP_004868125.1">
    <property type="nucleotide sequence ID" value="NZ_CP005987.1"/>
</dbReference>
<evidence type="ECO:0000259" key="2">
    <source>
        <dbReference type="Pfam" id="PF09899"/>
    </source>
</evidence>
<evidence type="ECO:0000313" key="3">
    <source>
        <dbReference type="EMBL" id="AIA56604.1"/>
    </source>
</evidence>
<evidence type="ECO:0000313" key="4">
    <source>
        <dbReference type="Proteomes" id="UP000005522"/>
    </source>
</evidence>
<organism evidence="3 4">
    <name type="scientific">Acidithiobacillus caldus (strain ATCC 51756 / DSM 8584 / KU)</name>
    <dbReference type="NCBI Taxonomy" id="637389"/>
    <lineage>
        <taxon>Bacteria</taxon>
        <taxon>Pseudomonadati</taxon>
        <taxon>Pseudomonadota</taxon>
        <taxon>Acidithiobacillia</taxon>
        <taxon>Acidithiobacillales</taxon>
        <taxon>Acidithiobacillaceae</taxon>
        <taxon>Acidithiobacillus</taxon>
    </lineage>
</organism>
<dbReference type="Pfam" id="PF09899">
    <property type="entry name" value="DUF2126"/>
    <property type="match status" value="1"/>
</dbReference>
<protein>
    <recommendedName>
        <fullName evidence="2">DUF2126 domain-containing protein</fullName>
    </recommendedName>
</protein>
<dbReference type="eggNOG" id="COG4196">
    <property type="taxonomic scope" value="Bacteria"/>
</dbReference>
<geneLocation type="plasmid" evidence="4">
    <name>megaPlasmid mpAca1.1</name>
</geneLocation>
<dbReference type="HOGENOM" id="CLU_008973_4_1_6"/>
<gene>
    <name evidence="3" type="ORF">Acaty_m0031</name>
</gene>
<feature type="region of interest" description="Disordered" evidence="1">
    <location>
        <begin position="777"/>
        <end position="842"/>
    </location>
</feature>
<dbReference type="Proteomes" id="UP000005522">
    <property type="component" value="Plasmid megap mpAca1.1"/>
</dbReference>
<reference evidence="3 4" key="1">
    <citation type="journal article" date="2009" name="J. Bacteriol.">
        <title>Draft genome sequence of the extremely acidophilic bacterium Acidithiobacillus caldus ATCC 51756 reveals metabolic versatility in the genus Acidithiobacillus.</title>
        <authorList>
            <person name="Valdes J."/>
            <person name="Quatrini R."/>
            <person name="Hallberg K."/>
            <person name="Dopson M."/>
            <person name="Valenzuela P.D."/>
            <person name="Holmes D.S."/>
        </authorList>
    </citation>
    <scope>NUCLEOTIDE SEQUENCE [LARGE SCALE GENOMIC DNA]</scope>
    <source>
        <strain evidence="4">ATCC 51756 / DSM 8584 / KU</strain>
        <plasmid evidence="4">megaPlasmid mpAca1.1</plasmid>
    </source>
</reference>
<sequence>MDFSFHNTVARIRESPRVSKPYTDRQWSHIVELGERIDTRLAAGDVRLTMGGEPTFVSLDNPEAPEWNLEALGAEKRQKGETLIRALQDRFTSGALLHSAQGKWYPGEALPRWALGLYWRKDGVPLWQDPSLLAVAGTDYGRTRADAERFLSALARRLGIPEPFIQPAYEDTLYYLYRESTLPANLDLDTHDLADSDERRALAEKLSKDLRFPVGFVLPIAWDIRRSSWYSGAWTFRRSRLILLPGNSPLGLRLPLDSLPWVDPQKRDIVVENDPFAPIAPLSDLHDSGSAHTDVSLVQDRDPNSSPLPVPRTALTTEVRTGGLYIFLPPTETLEPAIALLAAVEATASELQMPIVVEGYPLPKDRRVEKLLVTPDPGVIEVNVHPARSWSEIVSLSEGVFAAARQSHLVAEKFQIDGRHTGTGGGNHITLGGITPLDSPFLRRPDLLQSLITSWQHHPALSYFFSGLFVGPTSQAPRIDEARHEALYELEIAFAQTPVGEIPQPWLVDRLFRNLLVDVSGNTHRAEICIDKLYSPDGPAGRQGLVELRAFEMPPHARLHIVQQLLVRALILRFWEAPYRHRLIRWGTELHDRFMLPHYLWEDLNEIVADLCAHDLSFESEWFAPFLEFRFPRYGEVQIGDSRIELRAALEPWHVLGEEVTAGGTARYVDSSVERLQVRVVGLNPARYALTCNGRRVPLRPTARTGDYVGAVRYRAWKPPSALHPTIPVHSPLVFDLVDSWNGLSIGGCTYHVVHPGGHHYEHPPINAWEAEARRHSRFTSTGHVSGMNPDVTLGTKRSSGDAPLTDDPRWSLGDTPPEEGNPDYPTVLDLRRPAPPNGAKH</sequence>
<dbReference type="EMBL" id="CP005987">
    <property type="protein sequence ID" value="AIA56604.1"/>
    <property type="molecule type" value="Genomic_DNA"/>
</dbReference>
<dbReference type="AlphaFoldDB" id="A0A059ZUX6"/>
<dbReference type="KEGG" id="acz:Acaty_m0031"/>
<proteinExistence type="predicted"/>
<feature type="domain" description="DUF2126" evidence="2">
    <location>
        <begin position="2"/>
        <end position="832"/>
    </location>
</feature>
<accession>A0A059ZUX6</accession>
<dbReference type="InterPro" id="IPR018667">
    <property type="entry name" value="DUF2126"/>
</dbReference>
<evidence type="ECO:0000256" key="1">
    <source>
        <dbReference type="SAM" id="MobiDB-lite"/>
    </source>
</evidence>
<keyword evidence="3" id="KW-0614">Plasmid</keyword>
<name>A0A059ZUX6_ACICK</name>